<evidence type="ECO:0000256" key="3">
    <source>
        <dbReference type="ARBA" id="ARBA00023015"/>
    </source>
</evidence>
<dbReference type="InterPro" id="IPR004839">
    <property type="entry name" value="Aminotransferase_I/II_large"/>
</dbReference>
<reference evidence="7 8" key="1">
    <citation type="submission" date="2020-07" db="EMBL/GenBank/DDBJ databases">
        <title>Sequencing the genomes of 1000 actinobacteria strains.</title>
        <authorList>
            <person name="Klenk H.-P."/>
        </authorList>
    </citation>
    <scope>NUCLEOTIDE SEQUENCE [LARGE SCALE GENOMIC DNA]</scope>
    <source>
        <strain evidence="7 8">DSM 103833</strain>
    </source>
</reference>
<dbReference type="Gene3D" id="3.40.640.10">
    <property type="entry name" value="Type I PLP-dependent aspartate aminotransferase-like (Major domain)"/>
    <property type="match status" value="1"/>
</dbReference>
<dbReference type="PANTHER" id="PTHR46577:SF2">
    <property type="entry name" value="TRANSCRIPTIONAL REGULATORY PROTEIN"/>
    <property type="match status" value="1"/>
</dbReference>
<dbReference type="SUPFAM" id="SSF46785">
    <property type="entry name" value="Winged helix' DNA-binding domain"/>
    <property type="match status" value="1"/>
</dbReference>
<dbReference type="SMART" id="SM00345">
    <property type="entry name" value="HTH_GNTR"/>
    <property type="match status" value="1"/>
</dbReference>
<dbReference type="InterPro" id="IPR036388">
    <property type="entry name" value="WH-like_DNA-bd_sf"/>
</dbReference>
<evidence type="ECO:0000256" key="4">
    <source>
        <dbReference type="ARBA" id="ARBA00023125"/>
    </source>
</evidence>
<dbReference type="CDD" id="cd00609">
    <property type="entry name" value="AAT_like"/>
    <property type="match status" value="1"/>
</dbReference>
<evidence type="ECO:0000313" key="8">
    <source>
        <dbReference type="Proteomes" id="UP000530424"/>
    </source>
</evidence>
<sequence length="467" mass="49242">MPEATSAPDRVRTELLRLIEERRPGDRLPSTRELVERLRVSPVTLGKALSRLAAEGRVVTQTGSGTFVTGDAGRRPAPRLDTDWQSVVLGDSPLDADVTERLSGPPAAGRFVLDGGYLHDSLQPTAALTAALGRASRRPDAWGRAPAAGLPALRELFAADSGADIHADDVLVTAGGQNALSLVFRAVGRPGDAVLVESPTYPGALAAIRAAGLRPVPVPTDVAGLRADLLEESFARSGARLVYCQPTHQNPTGATMSAERRAGLVAAAGAHGAFVVEDDFARHLGHDDTRRSPLIDDDPNGCVIQVTSLTKPVAPSLRIGAIVARGPVMRRLQAARRAVDFFISLPLQEAAVDLLVSPGWQRHRRRLAKALDERRTTVLRALATHRPEWVVPSPPRGGLHVWVRLPERADPARVAGAAATVGVSVAGGDRFFPAEPAGPFLRLALGAAPDLGALEEGVRLLASATPG</sequence>
<dbReference type="GO" id="GO:0003677">
    <property type="term" value="F:DNA binding"/>
    <property type="evidence" value="ECO:0007669"/>
    <property type="project" value="UniProtKB-KW"/>
</dbReference>
<dbReference type="InterPro" id="IPR051446">
    <property type="entry name" value="HTH_trans_reg/aminotransferase"/>
</dbReference>
<dbReference type="AlphaFoldDB" id="A0A853BZ40"/>
<dbReference type="InterPro" id="IPR036390">
    <property type="entry name" value="WH_DNA-bd_sf"/>
</dbReference>
<comment type="similarity">
    <text evidence="1">In the C-terminal section; belongs to the class-I pyridoxal-phosphate-dependent aminotransferase family.</text>
</comment>
<dbReference type="EMBL" id="JACCFP010000001">
    <property type="protein sequence ID" value="NYI99657.1"/>
    <property type="molecule type" value="Genomic_DNA"/>
</dbReference>
<protein>
    <submittedName>
        <fullName evidence="7">DNA-binding transcriptional MocR family regulator</fullName>
    </submittedName>
</protein>
<keyword evidence="4 7" id="KW-0238">DNA-binding</keyword>
<dbReference type="InterPro" id="IPR015421">
    <property type="entry name" value="PyrdxlP-dep_Trfase_major"/>
</dbReference>
<dbReference type="GO" id="GO:0003700">
    <property type="term" value="F:DNA-binding transcription factor activity"/>
    <property type="evidence" value="ECO:0007669"/>
    <property type="project" value="InterPro"/>
</dbReference>
<dbReference type="SUPFAM" id="SSF53383">
    <property type="entry name" value="PLP-dependent transferases"/>
    <property type="match status" value="1"/>
</dbReference>
<keyword evidence="3" id="KW-0805">Transcription regulation</keyword>
<comment type="caution">
    <text evidence="7">The sequence shown here is derived from an EMBL/GenBank/DDBJ whole genome shotgun (WGS) entry which is preliminary data.</text>
</comment>
<organism evidence="7 8">
    <name type="scientific">Nocardioides thalensis</name>
    <dbReference type="NCBI Taxonomy" id="1914755"/>
    <lineage>
        <taxon>Bacteria</taxon>
        <taxon>Bacillati</taxon>
        <taxon>Actinomycetota</taxon>
        <taxon>Actinomycetes</taxon>
        <taxon>Propionibacteriales</taxon>
        <taxon>Nocardioidaceae</taxon>
        <taxon>Nocardioides</taxon>
    </lineage>
</organism>
<evidence type="ECO:0000256" key="1">
    <source>
        <dbReference type="ARBA" id="ARBA00005384"/>
    </source>
</evidence>
<evidence type="ECO:0000313" key="7">
    <source>
        <dbReference type="EMBL" id="NYI99657.1"/>
    </source>
</evidence>
<dbReference type="InterPro" id="IPR015424">
    <property type="entry name" value="PyrdxlP-dep_Trfase"/>
</dbReference>
<name>A0A853BZ40_9ACTN</name>
<dbReference type="CDD" id="cd07377">
    <property type="entry name" value="WHTH_GntR"/>
    <property type="match status" value="1"/>
</dbReference>
<feature type="domain" description="HTH gntR-type" evidence="6">
    <location>
        <begin position="1"/>
        <end position="71"/>
    </location>
</feature>
<dbReference type="PROSITE" id="PS50949">
    <property type="entry name" value="HTH_GNTR"/>
    <property type="match status" value="1"/>
</dbReference>
<dbReference type="Pfam" id="PF00155">
    <property type="entry name" value="Aminotran_1_2"/>
    <property type="match status" value="1"/>
</dbReference>
<gene>
    <name evidence="7" type="ORF">HNR19_000356</name>
</gene>
<dbReference type="PANTHER" id="PTHR46577">
    <property type="entry name" value="HTH-TYPE TRANSCRIPTIONAL REGULATORY PROTEIN GABR"/>
    <property type="match status" value="1"/>
</dbReference>
<dbReference type="GO" id="GO:0030170">
    <property type="term" value="F:pyridoxal phosphate binding"/>
    <property type="evidence" value="ECO:0007669"/>
    <property type="project" value="InterPro"/>
</dbReference>
<keyword evidence="5" id="KW-0804">Transcription</keyword>
<dbReference type="InterPro" id="IPR000524">
    <property type="entry name" value="Tscrpt_reg_HTH_GntR"/>
</dbReference>
<evidence type="ECO:0000256" key="2">
    <source>
        <dbReference type="ARBA" id="ARBA00022898"/>
    </source>
</evidence>
<dbReference type="RefSeq" id="WP_179666281.1">
    <property type="nucleotide sequence ID" value="NZ_JACCFP010000001.1"/>
</dbReference>
<evidence type="ECO:0000259" key="6">
    <source>
        <dbReference type="PROSITE" id="PS50949"/>
    </source>
</evidence>
<dbReference type="Pfam" id="PF00392">
    <property type="entry name" value="GntR"/>
    <property type="match status" value="1"/>
</dbReference>
<dbReference type="Proteomes" id="UP000530424">
    <property type="component" value="Unassembled WGS sequence"/>
</dbReference>
<evidence type="ECO:0000256" key="5">
    <source>
        <dbReference type="ARBA" id="ARBA00023163"/>
    </source>
</evidence>
<dbReference type="Gene3D" id="1.10.10.10">
    <property type="entry name" value="Winged helix-like DNA-binding domain superfamily/Winged helix DNA-binding domain"/>
    <property type="match status" value="1"/>
</dbReference>
<keyword evidence="8" id="KW-1185">Reference proteome</keyword>
<proteinExistence type="inferred from homology"/>
<keyword evidence="2" id="KW-0663">Pyridoxal phosphate</keyword>
<accession>A0A853BZ40</accession>